<comment type="caution">
    <text evidence="2">The sequence shown here is derived from an EMBL/GenBank/DDBJ whole genome shotgun (WGS) entry which is preliminary data.</text>
</comment>
<keyword evidence="3" id="KW-1185">Reference proteome</keyword>
<dbReference type="Proteomes" id="UP001304461">
    <property type="component" value="Unassembled WGS sequence"/>
</dbReference>
<evidence type="ECO:0000256" key="1">
    <source>
        <dbReference type="SAM" id="Phobius"/>
    </source>
</evidence>
<evidence type="ECO:0000313" key="2">
    <source>
        <dbReference type="EMBL" id="MEA5392476.1"/>
    </source>
</evidence>
<protein>
    <recommendedName>
        <fullName evidence="4">Alpha/beta hydrolase</fullName>
    </recommendedName>
</protein>
<proteinExistence type="predicted"/>
<organism evidence="2 3">
    <name type="scientific">Cyanobium gracile UHCC 0139</name>
    <dbReference type="NCBI Taxonomy" id="3110308"/>
    <lineage>
        <taxon>Bacteria</taxon>
        <taxon>Bacillati</taxon>
        <taxon>Cyanobacteriota</taxon>
        <taxon>Cyanophyceae</taxon>
        <taxon>Synechococcales</taxon>
        <taxon>Prochlorococcaceae</taxon>
        <taxon>Cyanobium</taxon>
    </lineage>
</organism>
<keyword evidence="1" id="KW-0812">Transmembrane</keyword>
<evidence type="ECO:0008006" key="4">
    <source>
        <dbReference type="Google" id="ProtNLM"/>
    </source>
</evidence>
<dbReference type="RefSeq" id="WP_323306423.1">
    <property type="nucleotide sequence ID" value="NZ_JAYGHX010000011.1"/>
</dbReference>
<accession>A0ABU5RXF1</accession>
<dbReference type="SUPFAM" id="SSF53474">
    <property type="entry name" value="alpha/beta-Hydrolases"/>
    <property type="match status" value="2"/>
</dbReference>
<reference evidence="2 3" key="1">
    <citation type="submission" date="2023-12" db="EMBL/GenBank/DDBJ databases">
        <title>Baltic Sea Cyanobacteria.</title>
        <authorList>
            <person name="Delbaje E."/>
            <person name="Fewer D.P."/>
            <person name="Shishido T.K."/>
        </authorList>
    </citation>
    <scope>NUCLEOTIDE SEQUENCE [LARGE SCALE GENOMIC DNA]</scope>
    <source>
        <strain evidence="2 3">UHCC 0139</strain>
    </source>
</reference>
<keyword evidence="1" id="KW-0472">Membrane</keyword>
<dbReference type="Gene3D" id="3.40.50.1820">
    <property type="entry name" value="alpha/beta hydrolase"/>
    <property type="match status" value="1"/>
</dbReference>
<dbReference type="EMBL" id="JAYGHX010000011">
    <property type="protein sequence ID" value="MEA5392476.1"/>
    <property type="molecule type" value="Genomic_DNA"/>
</dbReference>
<gene>
    <name evidence="2" type="ORF">VB738_14530</name>
</gene>
<evidence type="ECO:0000313" key="3">
    <source>
        <dbReference type="Proteomes" id="UP001304461"/>
    </source>
</evidence>
<dbReference type="InterPro" id="IPR029058">
    <property type="entry name" value="AB_hydrolase_fold"/>
</dbReference>
<sequence length="618" mass="68745">MTSLNCRNLVYFIGGLRRPTSSGKSGIDIMAEAVAGRVPAGTHCELHRYCQSTNARKFSHKQGTTIPVFTSLTAEEHAHQLSMAIQAKIEELKPENLILVAHSSGSAVLRRAIAAIVSSKIDHEHHVGHRSWTSVLKHIVHIGGMTTGWEFNSEVPKLFLWLGPMVRPFCPHWFPWQIYKGSRFITETRIALNRQYDRHREAKPIQPQEDYLLGTKDEYLTPADAIEVGGVVVGDNPKYIEVAGCTHSSILSGKSGEANLAVATFISQVLFTDGQDLPAGLRRIEADDIDDYLDPLDNEPARRDVKVDHVIIVLHGIRDGGMWAKRIGNAIKEICRSKPGDKESRSVRVVSPTYGYFSLWDFVRPGGRRRAVDWFQDTYANVCALYPSAKISFLGHSNGTYLGTQALQCQNLDYRCMILAGSVVRRDFWVNSNTGKEWKQRVSRLFNFRSLDDWIVALLPGGLEVLPLLGRWMNLGGGGAYGFRGLEEDREQRTIKGGHGAAIEADTWEQLARFLSIDTDKLMNQSIPEMKGHLAPVNPGDEPLLWAVNRFLNLTKIVRILGGLLILAAVFVCFLPILLPLWVVVGLPSPCILLDYPMASMLVIVLASATSFSCLKNI</sequence>
<keyword evidence="1" id="KW-1133">Transmembrane helix</keyword>
<feature type="transmembrane region" description="Helical" evidence="1">
    <location>
        <begin position="560"/>
        <end position="584"/>
    </location>
</feature>
<feature type="transmembrane region" description="Helical" evidence="1">
    <location>
        <begin position="596"/>
        <end position="615"/>
    </location>
</feature>
<name>A0ABU5RXF1_9CYAN</name>